<dbReference type="AlphaFoldDB" id="A0AAW5F493"/>
<sequence>MALSPNAGKDGYLLEKHTGIVHYLKNETENCKLLEVGPARATMVDTYQDAEQIAFIKYGKTPTPCPYCCKK</sequence>
<protein>
    <submittedName>
        <fullName evidence="1">Uncharacterized protein</fullName>
    </submittedName>
</protein>
<accession>A0AAW5F493</accession>
<name>A0AAW5F493_CLOSY</name>
<dbReference type="RefSeq" id="WP_024738532.1">
    <property type="nucleotide sequence ID" value="NZ_BAABZD010000005.1"/>
</dbReference>
<organism evidence="1 2">
    <name type="scientific">Clostridium symbiosum</name>
    <name type="common">Bacteroides symbiosus</name>
    <dbReference type="NCBI Taxonomy" id="1512"/>
    <lineage>
        <taxon>Bacteria</taxon>
        <taxon>Bacillati</taxon>
        <taxon>Bacillota</taxon>
        <taxon>Clostridia</taxon>
        <taxon>Lachnospirales</taxon>
        <taxon>Lachnospiraceae</taxon>
        <taxon>Otoolea</taxon>
    </lineage>
</organism>
<proteinExistence type="predicted"/>
<evidence type="ECO:0000313" key="1">
    <source>
        <dbReference type="EMBL" id="MCK0087161.1"/>
    </source>
</evidence>
<dbReference type="Proteomes" id="UP001203136">
    <property type="component" value="Unassembled WGS sequence"/>
</dbReference>
<dbReference type="EMBL" id="JAINVB010000001">
    <property type="protein sequence ID" value="MCK0087161.1"/>
    <property type="molecule type" value="Genomic_DNA"/>
</dbReference>
<evidence type="ECO:0000313" key="2">
    <source>
        <dbReference type="Proteomes" id="UP001203136"/>
    </source>
</evidence>
<comment type="caution">
    <text evidence="1">The sequence shown here is derived from an EMBL/GenBank/DDBJ whole genome shotgun (WGS) entry which is preliminary data.</text>
</comment>
<gene>
    <name evidence="1" type="ORF">K5I21_15000</name>
</gene>
<reference evidence="1" key="1">
    <citation type="journal article" date="2022" name="Cell Host Microbe">
        <title>Colonization of the live biotherapeutic product VE303 and modulation of the microbiota and metabolites in healthy volunteers.</title>
        <authorList>
            <person name="Dsouza M."/>
            <person name="Menon R."/>
            <person name="Crossette E."/>
            <person name="Bhattarai S.K."/>
            <person name="Schneider J."/>
            <person name="Kim Y.G."/>
            <person name="Reddy S."/>
            <person name="Caballero S."/>
            <person name="Felix C."/>
            <person name="Cornacchione L."/>
            <person name="Hendrickson J."/>
            <person name="Watson A.R."/>
            <person name="Minot S.S."/>
            <person name="Greenfield N."/>
            <person name="Schopf L."/>
            <person name="Szabady R."/>
            <person name="Patarroyo J."/>
            <person name="Smith W."/>
            <person name="Harrison P."/>
            <person name="Kuijper E.J."/>
            <person name="Kelly C.P."/>
            <person name="Olle B."/>
            <person name="Bobilev D."/>
            <person name="Silber J.L."/>
            <person name="Bucci V."/>
            <person name="Roberts B."/>
            <person name="Faith J."/>
            <person name="Norman J.M."/>
        </authorList>
    </citation>
    <scope>NUCLEOTIDE SEQUENCE</scope>
    <source>
        <strain evidence="1">VE303-04</strain>
    </source>
</reference>